<dbReference type="InterPro" id="IPR036259">
    <property type="entry name" value="MFS_trans_sf"/>
</dbReference>
<keyword evidence="4 5" id="KW-0472">Membrane</keyword>
<feature type="transmembrane region" description="Helical" evidence="5">
    <location>
        <begin position="228"/>
        <end position="248"/>
    </location>
</feature>
<dbReference type="PANTHER" id="PTHR23508:SF10">
    <property type="entry name" value="CARBOXYLIC ACID TRANSPORTER PROTEIN HOMOLOG"/>
    <property type="match status" value="1"/>
</dbReference>
<feature type="transmembrane region" description="Helical" evidence="5">
    <location>
        <begin position="295"/>
        <end position="312"/>
    </location>
</feature>
<reference evidence="7 8" key="1">
    <citation type="journal article" date="2014" name="Appl. Environ. Microbiol.">
        <title>Gut symbionts from distinct hosts exhibit genotoxic activity via divergent colibactin biosynthetic pathways.</title>
        <authorList>
            <person name="Engel P."/>
            <person name="Vizcaino M.I."/>
            <person name="Crawford J.M."/>
        </authorList>
    </citation>
    <scope>NUCLEOTIDE SEQUENCE [LARGE SCALE GENOMIC DNA]</scope>
    <source>
        <strain evidence="7 8">PEB0191</strain>
    </source>
</reference>
<dbReference type="EMBL" id="CP009056">
    <property type="protein sequence ID" value="AJA44643.1"/>
    <property type="molecule type" value="Genomic_DNA"/>
</dbReference>
<accession>A0A0A7RZI2</accession>
<feature type="transmembrane region" description="Helical" evidence="5">
    <location>
        <begin position="149"/>
        <end position="171"/>
    </location>
</feature>
<evidence type="ECO:0000256" key="1">
    <source>
        <dbReference type="ARBA" id="ARBA00004141"/>
    </source>
</evidence>
<dbReference type="OrthoDB" id="4474610at2"/>
<feature type="transmembrane region" description="Helical" evidence="5">
    <location>
        <begin position="177"/>
        <end position="194"/>
    </location>
</feature>
<dbReference type="HOGENOM" id="CLU_001265_46_6_6"/>
<dbReference type="SUPFAM" id="SSF103473">
    <property type="entry name" value="MFS general substrate transporter"/>
    <property type="match status" value="1"/>
</dbReference>
<comment type="subcellular location">
    <subcellularLocation>
        <location evidence="1">Membrane</location>
        <topology evidence="1">Multi-pass membrane protein</topology>
    </subcellularLocation>
</comment>
<evidence type="ECO:0000256" key="2">
    <source>
        <dbReference type="ARBA" id="ARBA00022692"/>
    </source>
</evidence>
<name>A0A0A7RZI2_FRIPE</name>
<dbReference type="AlphaFoldDB" id="A0A0A7RZI2"/>
<dbReference type="InterPro" id="IPR011701">
    <property type="entry name" value="MFS"/>
</dbReference>
<sequence>MNTDSDIYSSSGSQKHRATPYQKKTLFASTVGYALDGMDIMLLGFCLPMIMTFFHLDNTQAATLNTITLLGAVIGGIIFGIMADKYGRVKVFSWTILIFSVFTGLCAISPNYETFAIFRFLSGLGLGGEFGIGMTLVSESWPKHKRSRATSIVALGFQIGIILATLTVTYIGANFGWRWAFAMGVLPALFVAWTRKGLKEPEIWQNLKDNNDNQIAVHKLFRNSSTTLTTIGLTIACAVQNFGFYGLMVWMPTMIANELHLPFSKTTFWTISTTIGMVLGIIVFGWLCDKLGRRPSYIIFLLVSAISIWFYFHQTDMTILIIFGSAIGFFVNGMMGGYGALLAEHYPTDARSSAENIIFNVGRGIAGVAQILIGFLATQYSISYALALLSVAYLLSAFAFCFLIPESKGKTLE</sequence>
<dbReference type="PANTHER" id="PTHR23508">
    <property type="entry name" value="CARBOXYLIC ACID TRANSPORTER PROTEIN HOMOLOG"/>
    <property type="match status" value="1"/>
</dbReference>
<evidence type="ECO:0000256" key="3">
    <source>
        <dbReference type="ARBA" id="ARBA00022989"/>
    </source>
</evidence>
<feature type="transmembrane region" description="Helical" evidence="5">
    <location>
        <begin position="62"/>
        <end position="82"/>
    </location>
</feature>
<feature type="transmembrane region" description="Helical" evidence="5">
    <location>
        <begin position="116"/>
        <end position="137"/>
    </location>
</feature>
<evidence type="ECO:0000313" key="7">
    <source>
        <dbReference type="EMBL" id="AJA44643.1"/>
    </source>
</evidence>
<dbReference type="STRING" id="1267021.FPB0191_00817"/>
<dbReference type="PROSITE" id="PS00217">
    <property type="entry name" value="SUGAR_TRANSPORT_2"/>
    <property type="match status" value="1"/>
</dbReference>
<gene>
    <name evidence="7" type="ORF">FPB0191_00817</name>
</gene>
<keyword evidence="2 5" id="KW-0812">Transmembrane</keyword>
<dbReference type="PROSITE" id="PS50850">
    <property type="entry name" value="MFS"/>
    <property type="match status" value="1"/>
</dbReference>
<dbReference type="InterPro" id="IPR020846">
    <property type="entry name" value="MFS_dom"/>
</dbReference>
<dbReference type="GO" id="GO:0046943">
    <property type="term" value="F:carboxylic acid transmembrane transporter activity"/>
    <property type="evidence" value="ECO:0007669"/>
    <property type="project" value="TreeGrafter"/>
</dbReference>
<dbReference type="KEGG" id="fpp:FPB0191_00817"/>
<feature type="transmembrane region" description="Helical" evidence="5">
    <location>
        <begin position="354"/>
        <end position="376"/>
    </location>
</feature>
<feature type="domain" description="Major facilitator superfamily (MFS) profile" evidence="6">
    <location>
        <begin position="25"/>
        <end position="408"/>
    </location>
</feature>
<organism evidence="7 8">
    <name type="scientific">Frischella perrara</name>
    <dbReference type="NCBI Taxonomy" id="1267021"/>
    <lineage>
        <taxon>Bacteria</taxon>
        <taxon>Pseudomonadati</taxon>
        <taxon>Pseudomonadota</taxon>
        <taxon>Gammaproteobacteria</taxon>
        <taxon>Orbales</taxon>
        <taxon>Orbaceae</taxon>
        <taxon>Frischella</taxon>
    </lineage>
</organism>
<keyword evidence="8" id="KW-1185">Reference proteome</keyword>
<dbReference type="Pfam" id="PF07690">
    <property type="entry name" value="MFS_1"/>
    <property type="match status" value="1"/>
</dbReference>
<proteinExistence type="predicted"/>
<dbReference type="GO" id="GO:0005886">
    <property type="term" value="C:plasma membrane"/>
    <property type="evidence" value="ECO:0007669"/>
    <property type="project" value="TreeGrafter"/>
</dbReference>
<feature type="transmembrane region" description="Helical" evidence="5">
    <location>
        <begin position="382"/>
        <end position="404"/>
    </location>
</feature>
<dbReference type="Gene3D" id="1.20.1250.20">
    <property type="entry name" value="MFS general substrate transporter like domains"/>
    <property type="match status" value="2"/>
</dbReference>
<protein>
    <submittedName>
        <fullName evidence="7">Arabinose efflux permease</fullName>
    </submittedName>
</protein>
<feature type="transmembrane region" description="Helical" evidence="5">
    <location>
        <begin position="318"/>
        <end position="342"/>
    </location>
</feature>
<dbReference type="Proteomes" id="UP000030901">
    <property type="component" value="Chromosome"/>
</dbReference>
<evidence type="ECO:0000256" key="5">
    <source>
        <dbReference type="SAM" id="Phobius"/>
    </source>
</evidence>
<feature type="transmembrane region" description="Helical" evidence="5">
    <location>
        <begin position="268"/>
        <end position="288"/>
    </location>
</feature>
<evidence type="ECO:0000259" key="6">
    <source>
        <dbReference type="PROSITE" id="PS50850"/>
    </source>
</evidence>
<evidence type="ECO:0000256" key="4">
    <source>
        <dbReference type="ARBA" id="ARBA00023136"/>
    </source>
</evidence>
<dbReference type="RefSeq" id="WP_039104223.1">
    <property type="nucleotide sequence ID" value="NZ_CAMKYU010000001.1"/>
</dbReference>
<feature type="transmembrane region" description="Helical" evidence="5">
    <location>
        <begin position="91"/>
        <end position="110"/>
    </location>
</feature>
<evidence type="ECO:0000313" key="8">
    <source>
        <dbReference type="Proteomes" id="UP000030901"/>
    </source>
</evidence>
<feature type="transmembrane region" description="Helical" evidence="5">
    <location>
        <begin position="33"/>
        <end position="56"/>
    </location>
</feature>
<dbReference type="InterPro" id="IPR005829">
    <property type="entry name" value="Sugar_transporter_CS"/>
</dbReference>
<keyword evidence="3 5" id="KW-1133">Transmembrane helix</keyword>